<feature type="region of interest" description="Disordered" evidence="1">
    <location>
        <begin position="33"/>
        <end position="70"/>
    </location>
</feature>
<evidence type="ECO:0000313" key="4">
    <source>
        <dbReference type="EnsemblPlants" id="KQL22275"/>
    </source>
</evidence>
<sequence>MDRLRSILFFFCHATSVRAEAFRPTSHLFLGPSKTHPAQRGEDFVSPGRSAATSLSPAKSSLRSAGAPTAPQMDPAAALWAMDELVEHILLRCPADDPARLVRAALVCKRWCRILAGAGFRRRFRELHGSPPMLGFLHRSFPFPPRDGAQCGFASTTSFRATNADLGGRHALDSRHGRVLIGRLPKVGDHSDSRLAVWDPITGEQLELPEPPPCRGRPLLNWNAAVLCASSQDGACDHLDCHRGHFLVVVVGTNILVHFAIVYSSEDGAWSKPTYAFQPDDTIVHLEESEPSILAGNALYFISANETDLRSRILKYDLGTSMFDTIRLPPSTSRYRKSVMLTATENGGLGCGIVEHSRLCLWSRVAGRPNEHWVWAQTRVIELEKIIPDDDILMSYHLAGYAHGLDVLFIMRFDGLFSVDLKSGRMKRVCRREGIYGVVPYMSFCTPALRVISTGEGPSAGVSSA</sequence>
<dbReference type="AlphaFoldDB" id="K3ZT27"/>
<dbReference type="InParanoid" id="K3ZT27"/>
<protein>
    <submittedName>
        <fullName evidence="4">Uncharacterized protein</fullName>
    </submittedName>
</protein>
<proteinExistence type="predicted"/>
<dbReference type="Pfam" id="PF23635">
    <property type="entry name" value="Beta-prop_AT5G49610-like"/>
    <property type="match status" value="1"/>
</dbReference>
<keyword evidence="5" id="KW-1185">Reference proteome</keyword>
<dbReference type="CDD" id="cd09917">
    <property type="entry name" value="F-box_SF"/>
    <property type="match status" value="1"/>
</dbReference>
<dbReference type="PANTHER" id="PTHR32133:SF386">
    <property type="entry name" value="F-BOX DOMAIN-CONTAINING PROTEIN"/>
    <property type="match status" value="1"/>
</dbReference>
<evidence type="ECO:0000313" key="5">
    <source>
        <dbReference type="Proteomes" id="UP000004995"/>
    </source>
</evidence>
<dbReference type="Proteomes" id="UP000004995">
    <property type="component" value="Unassembled WGS sequence"/>
</dbReference>
<evidence type="ECO:0000259" key="2">
    <source>
        <dbReference type="Pfam" id="PF00646"/>
    </source>
</evidence>
<dbReference type="OMA" id="FFCHATS"/>
<dbReference type="EMBL" id="AGNK02000645">
    <property type="status" value="NOT_ANNOTATED_CDS"/>
    <property type="molecule type" value="Genomic_DNA"/>
</dbReference>
<organism evidence="4 5">
    <name type="scientific">Setaria italica</name>
    <name type="common">Foxtail millet</name>
    <name type="synonym">Panicum italicum</name>
    <dbReference type="NCBI Taxonomy" id="4555"/>
    <lineage>
        <taxon>Eukaryota</taxon>
        <taxon>Viridiplantae</taxon>
        <taxon>Streptophyta</taxon>
        <taxon>Embryophyta</taxon>
        <taxon>Tracheophyta</taxon>
        <taxon>Spermatophyta</taxon>
        <taxon>Magnoliopsida</taxon>
        <taxon>Liliopsida</taxon>
        <taxon>Poales</taxon>
        <taxon>Poaceae</taxon>
        <taxon>PACMAD clade</taxon>
        <taxon>Panicoideae</taxon>
        <taxon>Panicodae</taxon>
        <taxon>Paniceae</taxon>
        <taxon>Cenchrinae</taxon>
        <taxon>Setaria</taxon>
    </lineage>
</organism>
<name>K3ZT27_SETIT</name>
<dbReference type="InterPro" id="IPR056594">
    <property type="entry name" value="AT5G49610-like_b-prop"/>
</dbReference>
<feature type="domain" description="F-box" evidence="2">
    <location>
        <begin position="83"/>
        <end position="116"/>
    </location>
</feature>
<reference evidence="4" key="2">
    <citation type="submission" date="2018-08" db="UniProtKB">
        <authorList>
            <consortium name="EnsemblPlants"/>
        </authorList>
    </citation>
    <scope>IDENTIFICATION</scope>
    <source>
        <strain evidence="4">Yugu1</strain>
    </source>
</reference>
<dbReference type="Pfam" id="PF00646">
    <property type="entry name" value="F-box"/>
    <property type="match status" value="1"/>
</dbReference>
<dbReference type="EnsemblPlants" id="KQL22275">
    <property type="protein sequence ID" value="KQL22275"/>
    <property type="gene ID" value="SETIT_029757mg"/>
</dbReference>
<feature type="domain" description="F-box protein AT5G49610-like beta-propeller" evidence="3">
    <location>
        <begin position="172"/>
        <end position="447"/>
    </location>
</feature>
<feature type="compositionally biased region" description="Polar residues" evidence="1">
    <location>
        <begin position="51"/>
        <end position="63"/>
    </location>
</feature>
<dbReference type="SUPFAM" id="SSF81383">
    <property type="entry name" value="F-box domain"/>
    <property type="match status" value="1"/>
</dbReference>
<dbReference type="HOGENOM" id="CLU_017945_2_1_1"/>
<dbReference type="InterPro" id="IPR001810">
    <property type="entry name" value="F-box_dom"/>
</dbReference>
<accession>K3ZT27</accession>
<evidence type="ECO:0000256" key="1">
    <source>
        <dbReference type="SAM" id="MobiDB-lite"/>
    </source>
</evidence>
<reference evidence="5" key="1">
    <citation type="journal article" date="2012" name="Nat. Biotechnol.">
        <title>Reference genome sequence of the model plant Setaria.</title>
        <authorList>
            <person name="Bennetzen J.L."/>
            <person name="Schmutz J."/>
            <person name="Wang H."/>
            <person name="Percifield R."/>
            <person name="Hawkins J."/>
            <person name="Pontaroli A.C."/>
            <person name="Estep M."/>
            <person name="Feng L."/>
            <person name="Vaughn J.N."/>
            <person name="Grimwood J."/>
            <person name="Jenkins J."/>
            <person name="Barry K."/>
            <person name="Lindquist E."/>
            <person name="Hellsten U."/>
            <person name="Deshpande S."/>
            <person name="Wang X."/>
            <person name="Wu X."/>
            <person name="Mitros T."/>
            <person name="Triplett J."/>
            <person name="Yang X."/>
            <person name="Ye C.Y."/>
            <person name="Mauro-Herrera M."/>
            <person name="Wang L."/>
            <person name="Li P."/>
            <person name="Sharma M."/>
            <person name="Sharma R."/>
            <person name="Ronald P.C."/>
            <person name="Panaud O."/>
            <person name="Kellogg E.A."/>
            <person name="Brutnell T.P."/>
            <person name="Doust A.N."/>
            <person name="Tuskan G.A."/>
            <person name="Rokhsar D."/>
            <person name="Devos K.M."/>
        </authorList>
    </citation>
    <scope>NUCLEOTIDE SEQUENCE [LARGE SCALE GENOMIC DNA]</scope>
    <source>
        <strain evidence="5">cv. Yugu1</strain>
    </source>
</reference>
<dbReference type="Gramene" id="KQL22275">
    <property type="protein sequence ID" value="KQL22275"/>
    <property type="gene ID" value="SETIT_029757mg"/>
</dbReference>
<dbReference type="PANTHER" id="PTHR32133">
    <property type="entry name" value="OS07G0120400 PROTEIN"/>
    <property type="match status" value="1"/>
</dbReference>
<evidence type="ECO:0000259" key="3">
    <source>
        <dbReference type="Pfam" id="PF23635"/>
    </source>
</evidence>
<dbReference type="InterPro" id="IPR036047">
    <property type="entry name" value="F-box-like_dom_sf"/>
</dbReference>
<dbReference type="eggNOG" id="ENOG502SKDB">
    <property type="taxonomic scope" value="Eukaryota"/>
</dbReference>